<name>A0ABN8PYZ2_9CNID</name>
<feature type="compositionally biased region" description="Polar residues" evidence="1">
    <location>
        <begin position="8"/>
        <end position="19"/>
    </location>
</feature>
<accession>A0ABN8PYZ2</accession>
<organism evidence="2 3">
    <name type="scientific">Porites lobata</name>
    <dbReference type="NCBI Taxonomy" id="104759"/>
    <lineage>
        <taxon>Eukaryota</taxon>
        <taxon>Metazoa</taxon>
        <taxon>Cnidaria</taxon>
        <taxon>Anthozoa</taxon>
        <taxon>Hexacorallia</taxon>
        <taxon>Scleractinia</taxon>
        <taxon>Fungiina</taxon>
        <taxon>Poritidae</taxon>
        <taxon>Porites</taxon>
    </lineage>
</organism>
<evidence type="ECO:0000313" key="3">
    <source>
        <dbReference type="Proteomes" id="UP001159405"/>
    </source>
</evidence>
<comment type="caution">
    <text evidence="2">The sequence shown here is derived from an EMBL/GenBank/DDBJ whole genome shotgun (WGS) entry which is preliminary data.</text>
</comment>
<feature type="region of interest" description="Disordered" evidence="1">
    <location>
        <begin position="1"/>
        <end position="29"/>
    </location>
</feature>
<dbReference type="EMBL" id="CALNXK010000096">
    <property type="protein sequence ID" value="CAH3153200.1"/>
    <property type="molecule type" value="Genomic_DNA"/>
</dbReference>
<sequence>MGKEMTKTKVQIQGLSNRTHPIAGANGASTSEESCCEAASATPHKITSEEPYSVRFVQHAAAEQVLPVTVVPVEEEGIVTYAVNPGYALRGGGAKRVLFTLEQKEVMIEFCSRQAQYGIRADADDCIAEMKARGLNPLQKTQITSWWSSYHQKRRRGTERVAADLQQTPATTAPTTGSTASSTITATVSSAVSPMPATTSWQAVLEKAIRDGNQVHDELFDQEGVIVTFEEGVELAGDQRQVRQTYQEYNTVG</sequence>
<reference evidence="2 3" key="1">
    <citation type="submission" date="2022-05" db="EMBL/GenBank/DDBJ databases">
        <authorList>
            <consortium name="Genoscope - CEA"/>
            <person name="William W."/>
        </authorList>
    </citation>
    <scope>NUCLEOTIDE SEQUENCE [LARGE SCALE GENOMIC DNA]</scope>
</reference>
<gene>
    <name evidence="2" type="ORF">PLOB_00049683</name>
</gene>
<dbReference type="Proteomes" id="UP001159405">
    <property type="component" value="Unassembled WGS sequence"/>
</dbReference>
<keyword evidence="3" id="KW-1185">Reference proteome</keyword>
<evidence type="ECO:0000313" key="2">
    <source>
        <dbReference type="EMBL" id="CAH3153200.1"/>
    </source>
</evidence>
<evidence type="ECO:0008006" key="4">
    <source>
        <dbReference type="Google" id="ProtNLM"/>
    </source>
</evidence>
<evidence type="ECO:0000256" key="1">
    <source>
        <dbReference type="SAM" id="MobiDB-lite"/>
    </source>
</evidence>
<proteinExistence type="predicted"/>
<feature type="non-terminal residue" evidence="2">
    <location>
        <position position="253"/>
    </location>
</feature>
<protein>
    <recommendedName>
        <fullName evidence="4">Homeobox domain-containing protein</fullName>
    </recommendedName>
</protein>